<dbReference type="Pfam" id="PF03372">
    <property type="entry name" value="Exo_endo_phos"/>
    <property type="match status" value="1"/>
</dbReference>
<sequence>MKNYICLWTKAYGRRALYLGNSSISNIETQNEKPLRTAAVHYKMDSGSYRFATYNCKGVKRSVDGVRELCKSCDVVCLQETWLLPHDIPYISTIDAGFGCTATSAVDTSEGILRGRPYGGTALLWRHSAFQ</sequence>
<organism evidence="2">
    <name type="scientific">Pectinophora gossypiella</name>
    <name type="common">Cotton pink bollworm</name>
    <name type="synonym">Depressaria gossypiella</name>
    <dbReference type="NCBI Taxonomy" id="13191"/>
    <lineage>
        <taxon>Eukaryota</taxon>
        <taxon>Metazoa</taxon>
        <taxon>Ecdysozoa</taxon>
        <taxon>Arthropoda</taxon>
        <taxon>Hexapoda</taxon>
        <taxon>Insecta</taxon>
        <taxon>Pterygota</taxon>
        <taxon>Neoptera</taxon>
        <taxon>Endopterygota</taxon>
        <taxon>Lepidoptera</taxon>
        <taxon>Glossata</taxon>
        <taxon>Ditrysia</taxon>
        <taxon>Gelechioidea</taxon>
        <taxon>Gelechiidae</taxon>
        <taxon>Apatetrinae</taxon>
        <taxon>Pectinophora</taxon>
    </lineage>
</organism>
<dbReference type="SUPFAM" id="SSF56219">
    <property type="entry name" value="DNase I-like"/>
    <property type="match status" value="1"/>
</dbReference>
<dbReference type="Gene3D" id="3.60.10.10">
    <property type="entry name" value="Endonuclease/exonuclease/phosphatase"/>
    <property type="match status" value="1"/>
</dbReference>
<feature type="non-terminal residue" evidence="2">
    <location>
        <position position="131"/>
    </location>
</feature>
<feature type="domain" description="Endonuclease/exonuclease/phosphatase" evidence="1">
    <location>
        <begin position="52"/>
        <end position="129"/>
    </location>
</feature>
<dbReference type="OrthoDB" id="7476844at2759"/>
<reference evidence="2" key="1">
    <citation type="submission" date="2015-09" db="EMBL/GenBank/DDBJ databases">
        <title>De novo assembly of Pectinophora gossypiella (Pink Bollworm) gut transcriptome.</title>
        <authorList>
            <person name="Tassone E.E."/>
        </authorList>
    </citation>
    <scope>NUCLEOTIDE SEQUENCE</scope>
</reference>
<accession>A0A1E1W533</accession>
<gene>
    <name evidence="2" type="ORF">g.1497</name>
</gene>
<proteinExistence type="predicted"/>
<dbReference type="InterPro" id="IPR036691">
    <property type="entry name" value="Endo/exonu/phosph_ase_sf"/>
</dbReference>
<dbReference type="InterPro" id="IPR005135">
    <property type="entry name" value="Endo/exonuclease/phosphatase"/>
</dbReference>
<evidence type="ECO:0000259" key="1">
    <source>
        <dbReference type="Pfam" id="PF03372"/>
    </source>
</evidence>
<dbReference type="AlphaFoldDB" id="A0A1E1W533"/>
<dbReference type="EMBL" id="GDQN01008982">
    <property type="protein sequence ID" value="JAT82072.1"/>
    <property type="molecule type" value="Transcribed_RNA"/>
</dbReference>
<protein>
    <recommendedName>
        <fullName evidence="1">Endonuclease/exonuclease/phosphatase domain-containing protein</fullName>
    </recommendedName>
</protein>
<evidence type="ECO:0000313" key="2">
    <source>
        <dbReference type="EMBL" id="JAT82072.1"/>
    </source>
</evidence>
<name>A0A1E1W533_PECGO</name>
<dbReference type="GO" id="GO:0003824">
    <property type="term" value="F:catalytic activity"/>
    <property type="evidence" value="ECO:0007669"/>
    <property type="project" value="InterPro"/>
</dbReference>